<name>A0AAV2EQV9_9ROSI</name>
<protein>
    <submittedName>
        <fullName evidence="1">Uncharacterized protein</fullName>
    </submittedName>
</protein>
<organism evidence="1 2">
    <name type="scientific">Linum trigynum</name>
    <dbReference type="NCBI Taxonomy" id="586398"/>
    <lineage>
        <taxon>Eukaryota</taxon>
        <taxon>Viridiplantae</taxon>
        <taxon>Streptophyta</taxon>
        <taxon>Embryophyta</taxon>
        <taxon>Tracheophyta</taxon>
        <taxon>Spermatophyta</taxon>
        <taxon>Magnoliopsida</taxon>
        <taxon>eudicotyledons</taxon>
        <taxon>Gunneridae</taxon>
        <taxon>Pentapetalae</taxon>
        <taxon>rosids</taxon>
        <taxon>fabids</taxon>
        <taxon>Malpighiales</taxon>
        <taxon>Linaceae</taxon>
        <taxon>Linum</taxon>
    </lineage>
</organism>
<keyword evidence="2" id="KW-1185">Reference proteome</keyword>
<proteinExistence type="predicted"/>
<accession>A0AAV2EQV9</accession>
<reference evidence="1 2" key="1">
    <citation type="submission" date="2024-04" db="EMBL/GenBank/DDBJ databases">
        <authorList>
            <person name="Fracassetti M."/>
        </authorList>
    </citation>
    <scope>NUCLEOTIDE SEQUENCE [LARGE SCALE GENOMIC DNA]</scope>
</reference>
<evidence type="ECO:0000313" key="2">
    <source>
        <dbReference type="Proteomes" id="UP001497516"/>
    </source>
</evidence>
<evidence type="ECO:0000313" key="1">
    <source>
        <dbReference type="EMBL" id="CAL1388194.1"/>
    </source>
</evidence>
<dbReference type="Proteomes" id="UP001497516">
    <property type="component" value="Chromosome 5"/>
</dbReference>
<sequence>MRSLVLKPLSLNEIYEDQLQMQQNLKEKEFQAKVEEEVKEDVEEKEKVLIDGLAIDTCEEDSQALISS</sequence>
<dbReference type="AlphaFoldDB" id="A0AAV2EQV9"/>
<gene>
    <name evidence="1" type="ORF">LTRI10_LOCUS29135</name>
</gene>
<dbReference type="EMBL" id="OZ034818">
    <property type="protein sequence ID" value="CAL1388194.1"/>
    <property type="molecule type" value="Genomic_DNA"/>
</dbReference>